<dbReference type="VEuPathDB" id="VectorBase:LOC119182226"/>
<reference evidence="2" key="2">
    <citation type="submission" date="2021-09" db="EMBL/GenBank/DDBJ databases">
        <authorList>
            <person name="Jia N."/>
            <person name="Wang J."/>
            <person name="Shi W."/>
            <person name="Du L."/>
            <person name="Sun Y."/>
            <person name="Zhan W."/>
            <person name="Jiang J."/>
            <person name="Wang Q."/>
            <person name="Zhang B."/>
            <person name="Ji P."/>
            <person name="Sakyi L.B."/>
            <person name="Cui X."/>
            <person name="Yuan T."/>
            <person name="Jiang B."/>
            <person name="Yang W."/>
            <person name="Lam T.T.-Y."/>
            <person name="Chang Q."/>
            <person name="Ding S."/>
            <person name="Wang X."/>
            <person name="Zhu J."/>
            <person name="Ruan X."/>
            <person name="Zhao L."/>
            <person name="Wei J."/>
            <person name="Que T."/>
            <person name="Du C."/>
            <person name="Cheng J."/>
            <person name="Dai P."/>
            <person name="Han X."/>
            <person name="Huang E."/>
            <person name="Gao Y."/>
            <person name="Liu J."/>
            <person name="Shao H."/>
            <person name="Ye R."/>
            <person name="Li L."/>
            <person name="Wei W."/>
            <person name="Wang X."/>
            <person name="Wang C."/>
            <person name="Huo Q."/>
            <person name="Li W."/>
            <person name="Guo W."/>
            <person name="Chen H."/>
            <person name="Chen S."/>
            <person name="Zhou L."/>
            <person name="Zhou L."/>
            <person name="Ni X."/>
            <person name="Tian J."/>
            <person name="Zhou Y."/>
            <person name="Sheng Y."/>
            <person name="Liu T."/>
            <person name="Pan Y."/>
            <person name="Xia L."/>
            <person name="Li J."/>
            <person name="Zhao F."/>
            <person name="Cao W."/>
        </authorList>
    </citation>
    <scope>NUCLEOTIDE SEQUENCE</scope>
    <source>
        <strain evidence="2">Rmic-2018</strain>
        <tissue evidence="2">Larvae</tissue>
    </source>
</reference>
<dbReference type="Gene3D" id="3.40.390.10">
    <property type="entry name" value="Collagenase (Catalytic Domain)"/>
    <property type="match status" value="1"/>
</dbReference>
<name>A0A9J6F7Y7_RHIMP</name>
<dbReference type="InterPro" id="IPR024079">
    <property type="entry name" value="MetalloPept_cat_dom_sf"/>
</dbReference>
<dbReference type="EMBL" id="JABSTU010000001">
    <property type="protein sequence ID" value="KAH8042494.1"/>
    <property type="molecule type" value="Genomic_DNA"/>
</dbReference>
<dbReference type="AlphaFoldDB" id="A0A9J6F7Y7"/>
<dbReference type="GO" id="GO:0004222">
    <property type="term" value="F:metalloendopeptidase activity"/>
    <property type="evidence" value="ECO:0007669"/>
    <property type="project" value="InterPro"/>
</dbReference>
<dbReference type="GO" id="GO:0006508">
    <property type="term" value="P:proteolysis"/>
    <property type="evidence" value="ECO:0007669"/>
    <property type="project" value="InterPro"/>
</dbReference>
<dbReference type="Pfam" id="PF01431">
    <property type="entry name" value="Peptidase_M13"/>
    <property type="match status" value="1"/>
</dbReference>
<evidence type="ECO:0000313" key="3">
    <source>
        <dbReference type="Proteomes" id="UP000821866"/>
    </source>
</evidence>
<comment type="caution">
    <text evidence="2">The sequence shown here is derived from an EMBL/GenBank/DDBJ whole genome shotgun (WGS) entry which is preliminary data.</text>
</comment>
<dbReference type="InterPro" id="IPR018497">
    <property type="entry name" value="Peptidase_M13_C"/>
</dbReference>
<dbReference type="Proteomes" id="UP000821866">
    <property type="component" value="Chromosome 1"/>
</dbReference>
<dbReference type="InterPro" id="IPR000718">
    <property type="entry name" value="Peptidase_M13"/>
</dbReference>
<protein>
    <recommendedName>
        <fullName evidence="1">Peptidase M13 C-terminal domain-containing protein</fullName>
    </recommendedName>
</protein>
<dbReference type="PROSITE" id="PS51885">
    <property type="entry name" value="NEPRILYSIN"/>
    <property type="match status" value="1"/>
</dbReference>
<organism evidence="2 3">
    <name type="scientific">Rhipicephalus microplus</name>
    <name type="common">Cattle tick</name>
    <name type="synonym">Boophilus microplus</name>
    <dbReference type="NCBI Taxonomy" id="6941"/>
    <lineage>
        <taxon>Eukaryota</taxon>
        <taxon>Metazoa</taxon>
        <taxon>Ecdysozoa</taxon>
        <taxon>Arthropoda</taxon>
        <taxon>Chelicerata</taxon>
        <taxon>Arachnida</taxon>
        <taxon>Acari</taxon>
        <taxon>Parasitiformes</taxon>
        <taxon>Ixodida</taxon>
        <taxon>Ixodoidea</taxon>
        <taxon>Ixodidae</taxon>
        <taxon>Rhipicephalinae</taxon>
        <taxon>Rhipicephalus</taxon>
        <taxon>Boophilus</taxon>
    </lineage>
</organism>
<reference evidence="2" key="1">
    <citation type="journal article" date="2020" name="Cell">
        <title>Large-Scale Comparative Analyses of Tick Genomes Elucidate Their Genetic Diversity and Vector Capacities.</title>
        <authorList>
            <consortium name="Tick Genome and Microbiome Consortium (TIGMIC)"/>
            <person name="Jia N."/>
            <person name="Wang J."/>
            <person name="Shi W."/>
            <person name="Du L."/>
            <person name="Sun Y."/>
            <person name="Zhan W."/>
            <person name="Jiang J.F."/>
            <person name="Wang Q."/>
            <person name="Zhang B."/>
            <person name="Ji P."/>
            <person name="Bell-Sakyi L."/>
            <person name="Cui X.M."/>
            <person name="Yuan T.T."/>
            <person name="Jiang B.G."/>
            <person name="Yang W.F."/>
            <person name="Lam T.T."/>
            <person name="Chang Q.C."/>
            <person name="Ding S.J."/>
            <person name="Wang X.J."/>
            <person name="Zhu J.G."/>
            <person name="Ruan X.D."/>
            <person name="Zhao L."/>
            <person name="Wei J.T."/>
            <person name="Ye R.Z."/>
            <person name="Que T.C."/>
            <person name="Du C.H."/>
            <person name="Zhou Y.H."/>
            <person name="Cheng J.X."/>
            <person name="Dai P.F."/>
            <person name="Guo W.B."/>
            <person name="Han X.H."/>
            <person name="Huang E.J."/>
            <person name="Li L.F."/>
            <person name="Wei W."/>
            <person name="Gao Y.C."/>
            <person name="Liu J.Z."/>
            <person name="Shao H.Z."/>
            <person name="Wang X."/>
            <person name="Wang C.C."/>
            <person name="Yang T.C."/>
            <person name="Huo Q.B."/>
            <person name="Li W."/>
            <person name="Chen H.Y."/>
            <person name="Chen S.E."/>
            <person name="Zhou L.G."/>
            <person name="Ni X.B."/>
            <person name="Tian J.H."/>
            <person name="Sheng Y."/>
            <person name="Liu T."/>
            <person name="Pan Y.S."/>
            <person name="Xia L.Y."/>
            <person name="Li J."/>
            <person name="Zhao F."/>
            <person name="Cao W.C."/>
        </authorList>
    </citation>
    <scope>NUCLEOTIDE SEQUENCE</scope>
    <source>
        <strain evidence="2">Rmic-2018</strain>
    </source>
</reference>
<accession>A0A9J6F7Y7</accession>
<proteinExistence type="predicted"/>
<evidence type="ECO:0000259" key="1">
    <source>
        <dbReference type="Pfam" id="PF01431"/>
    </source>
</evidence>
<feature type="domain" description="Peptidase M13 C-terminal" evidence="1">
    <location>
        <begin position="43"/>
        <end position="108"/>
    </location>
</feature>
<gene>
    <name evidence="2" type="ORF">HPB51_023542</name>
</gene>
<evidence type="ECO:0000313" key="2">
    <source>
        <dbReference type="EMBL" id="KAH8042494.1"/>
    </source>
</evidence>
<dbReference type="SUPFAM" id="SSF55486">
    <property type="entry name" value="Metalloproteases ('zincins'), catalytic domain"/>
    <property type="match status" value="1"/>
</dbReference>
<sequence length="119" mass="13387">MNTVKGVVSDDDLKDLTNEELLAGWKDENVVHLSLNDQQATLNETVDSENLADLVATVVAYAAYSSLPRKYKDVKLATLDLSTERLFFINHCVKWCAEESEEQHAPSYCNGTHYHARDV</sequence>
<keyword evidence="3" id="KW-1185">Reference proteome</keyword>